<dbReference type="EMBL" id="SOAU01000001">
    <property type="protein sequence ID" value="TDT15838.1"/>
    <property type="molecule type" value="Genomic_DNA"/>
</dbReference>
<sequence length="187" mass="20198">MTDTLDRPLATDAPRPDRGLAVARAASVTSIVFFGAIFGFFYAWVCSTMWGLDAADPRVAIEAMQEMNGSVRNAVFAPAFFATPFVGLVTAAAWRRAGDRRAATWFAAASAVYFVGGLLLTMAINVPMNEDLAETVIPTDRATAEAIWNDYSGDWQIWNIARTVCSGVALVLVGIGTLRSRRPVETD</sequence>
<keyword evidence="1" id="KW-0812">Transmembrane</keyword>
<evidence type="ECO:0000313" key="3">
    <source>
        <dbReference type="Proteomes" id="UP000294558"/>
    </source>
</evidence>
<feature type="transmembrane region" description="Helical" evidence="1">
    <location>
        <begin position="105"/>
        <end position="124"/>
    </location>
</feature>
<accession>A0A4V3EIW4</accession>
<dbReference type="InterPro" id="IPR013901">
    <property type="entry name" value="Anthrone_oxy"/>
</dbReference>
<reference evidence="2 3" key="1">
    <citation type="submission" date="2019-03" db="EMBL/GenBank/DDBJ databases">
        <title>Sequencing the genomes of 1000 actinobacteria strains.</title>
        <authorList>
            <person name="Klenk H.-P."/>
        </authorList>
    </citation>
    <scope>NUCLEOTIDE SEQUENCE [LARGE SCALE GENOMIC DNA]</scope>
    <source>
        <strain evidence="2 3">DSM 18936</strain>
    </source>
</reference>
<gene>
    <name evidence="2" type="ORF">BDK89_1417</name>
</gene>
<dbReference type="Pfam" id="PF08592">
    <property type="entry name" value="Anthrone_oxy"/>
    <property type="match status" value="1"/>
</dbReference>
<proteinExistence type="predicted"/>
<evidence type="ECO:0000256" key="1">
    <source>
        <dbReference type="SAM" id="Phobius"/>
    </source>
</evidence>
<organism evidence="2 3">
    <name type="scientific">Ilumatobacter fluminis</name>
    <dbReference type="NCBI Taxonomy" id="467091"/>
    <lineage>
        <taxon>Bacteria</taxon>
        <taxon>Bacillati</taxon>
        <taxon>Actinomycetota</taxon>
        <taxon>Acidimicrobiia</taxon>
        <taxon>Acidimicrobiales</taxon>
        <taxon>Ilumatobacteraceae</taxon>
        <taxon>Ilumatobacter</taxon>
    </lineage>
</organism>
<dbReference type="RefSeq" id="WP_208293992.1">
    <property type="nucleotide sequence ID" value="NZ_SOAU01000001.1"/>
</dbReference>
<dbReference type="AlphaFoldDB" id="A0A4V3EIW4"/>
<keyword evidence="1" id="KW-1133">Transmembrane helix</keyword>
<feature type="transmembrane region" description="Helical" evidence="1">
    <location>
        <begin position="74"/>
        <end position="93"/>
    </location>
</feature>
<protein>
    <submittedName>
        <fullName evidence="2">Putative membrane protein</fullName>
    </submittedName>
</protein>
<comment type="caution">
    <text evidence="2">The sequence shown here is derived from an EMBL/GenBank/DDBJ whole genome shotgun (WGS) entry which is preliminary data.</text>
</comment>
<name>A0A4V3EIW4_9ACTN</name>
<keyword evidence="1" id="KW-0472">Membrane</keyword>
<feature type="transmembrane region" description="Helical" evidence="1">
    <location>
        <begin position="21"/>
        <end position="45"/>
    </location>
</feature>
<evidence type="ECO:0000313" key="2">
    <source>
        <dbReference type="EMBL" id="TDT15838.1"/>
    </source>
</evidence>
<keyword evidence="3" id="KW-1185">Reference proteome</keyword>
<dbReference type="Proteomes" id="UP000294558">
    <property type="component" value="Unassembled WGS sequence"/>
</dbReference>
<feature type="transmembrane region" description="Helical" evidence="1">
    <location>
        <begin position="157"/>
        <end position="178"/>
    </location>
</feature>